<dbReference type="SUPFAM" id="SSF51182">
    <property type="entry name" value="RmlC-like cupins"/>
    <property type="match status" value="1"/>
</dbReference>
<comment type="caution">
    <text evidence="3">The sequence shown here is derived from an EMBL/GenBank/DDBJ whole genome shotgun (WGS) entry which is preliminary data.</text>
</comment>
<dbReference type="Gene3D" id="1.10.260.40">
    <property type="entry name" value="lambda repressor-like DNA-binding domains"/>
    <property type="match status" value="1"/>
</dbReference>
<organism evidence="3 4">
    <name type="scientific">Thalassospira mesophila</name>
    <dbReference type="NCBI Taxonomy" id="1293891"/>
    <lineage>
        <taxon>Bacteria</taxon>
        <taxon>Pseudomonadati</taxon>
        <taxon>Pseudomonadota</taxon>
        <taxon>Alphaproteobacteria</taxon>
        <taxon>Rhodospirillales</taxon>
        <taxon>Thalassospiraceae</taxon>
        <taxon>Thalassospira</taxon>
    </lineage>
</organism>
<dbReference type="InterPro" id="IPR050807">
    <property type="entry name" value="TransReg_Diox_bact_type"/>
</dbReference>
<dbReference type="SUPFAM" id="SSF47413">
    <property type="entry name" value="lambda repressor-like DNA-binding domains"/>
    <property type="match status" value="1"/>
</dbReference>
<sequence length="188" mass="20953">MKQAPQTTIDQQIATRLKALRQAQGWTLDDLASQSGISKSTLSRLEKAEVSPTTALLAKLCATHQITLSRLMHLVEATFEPLIRRADQKTWKDNETGFTRRSLSPPTSQLDGEVLECIIPPDTTITYAQPPKTGLEHHLVMQEGELTLIIAGAPYELTQGDCLRYQLTGSSSFQTPRHSLARYHLFIL</sequence>
<feature type="domain" description="HTH cro/C1-type" evidence="2">
    <location>
        <begin position="17"/>
        <end position="71"/>
    </location>
</feature>
<dbReference type="GO" id="GO:0005829">
    <property type="term" value="C:cytosol"/>
    <property type="evidence" value="ECO:0007669"/>
    <property type="project" value="TreeGrafter"/>
</dbReference>
<dbReference type="PANTHER" id="PTHR46797:SF10">
    <property type="entry name" value="BLR1115 PROTEIN"/>
    <property type="match status" value="1"/>
</dbReference>
<dbReference type="STRING" id="1293891.TMES_18220"/>
<protein>
    <submittedName>
        <fullName evidence="3">XRE family transcriptional regulator</fullName>
    </submittedName>
</protein>
<dbReference type="EMBL" id="JFKA01000011">
    <property type="protein sequence ID" value="OSQ36424.1"/>
    <property type="molecule type" value="Genomic_DNA"/>
</dbReference>
<gene>
    <name evidence="3" type="ORF">TMES_18220</name>
</gene>
<dbReference type="InterPro" id="IPR011051">
    <property type="entry name" value="RmlC_Cupin_sf"/>
</dbReference>
<keyword evidence="4" id="KW-1185">Reference proteome</keyword>
<dbReference type="Proteomes" id="UP000193391">
    <property type="component" value="Unassembled WGS sequence"/>
</dbReference>
<dbReference type="CDD" id="cd02209">
    <property type="entry name" value="cupin_XRE_C"/>
    <property type="match status" value="1"/>
</dbReference>
<evidence type="ECO:0000313" key="4">
    <source>
        <dbReference type="Proteomes" id="UP000193391"/>
    </source>
</evidence>
<dbReference type="GO" id="GO:0003677">
    <property type="term" value="F:DNA binding"/>
    <property type="evidence" value="ECO:0007669"/>
    <property type="project" value="UniProtKB-KW"/>
</dbReference>
<dbReference type="GO" id="GO:0003700">
    <property type="term" value="F:DNA-binding transcription factor activity"/>
    <property type="evidence" value="ECO:0007669"/>
    <property type="project" value="TreeGrafter"/>
</dbReference>
<evidence type="ECO:0000259" key="2">
    <source>
        <dbReference type="PROSITE" id="PS50943"/>
    </source>
</evidence>
<dbReference type="InterPro" id="IPR001387">
    <property type="entry name" value="Cro/C1-type_HTH"/>
</dbReference>
<accession>A0A1Y2KWD0</accession>
<dbReference type="InterPro" id="IPR010982">
    <property type="entry name" value="Lambda_DNA-bd_dom_sf"/>
</dbReference>
<dbReference type="CDD" id="cd00093">
    <property type="entry name" value="HTH_XRE"/>
    <property type="match status" value="1"/>
</dbReference>
<dbReference type="Gene3D" id="2.60.120.10">
    <property type="entry name" value="Jelly Rolls"/>
    <property type="match status" value="1"/>
</dbReference>
<dbReference type="SMART" id="SM00530">
    <property type="entry name" value="HTH_XRE"/>
    <property type="match status" value="1"/>
</dbReference>
<dbReference type="AlphaFoldDB" id="A0A1Y2KWD0"/>
<dbReference type="InterPro" id="IPR014710">
    <property type="entry name" value="RmlC-like_jellyroll"/>
</dbReference>
<dbReference type="PANTHER" id="PTHR46797">
    <property type="entry name" value="HTH-TYPE TRANSCRIPTIONAL REGULATOR"/>
    <property type="match status" value="1"/>
</dbReference>
<name>A0A1Y2KWD0_9PROT</name>
<dbReference type="OrthoDB" id="189170at2"/>
<dbReference type="PROSITE" id="PS50943">
    <property type="entry name" value="HTH_CROC1"/>
    <property type="match status" value="1"/>
</dbReference>
<dbReference type="RefSeq" id="WP_085585226.1">
    <property type="nucleotide sequence ID" value="NZ_JFKA01000011.1"/>
</dbReference>
<reference evidence="3 4" key="1">
    <citation type="submission" date="2014-03" db="EMBL/GenBank/DDBJ databases">
        <title>The draft genome sequence of Thalassospira mesophila JCM 18969.</title>
        <authorList>
            <person name="Lai Q."/>
            <person name="Shao Z."/>
        </authorList>
    </citation>
    <scope>NUCLEOTIDE SEQUENCE [LARGE SCALE GENOMIC DNA]</scope>
    <source>
        <strain evidence="3 4">JCM 18969</strain>
    </source>
</reference>
<proteinExistence type="predicted"/>
<dbReference type="Pfam" id="PF01381">
    <property type="entry name" value="HTH_3"/>
    <property type="match status" value="1"/>
</dbReference>
<evidence type="ECO:0000256" key="1">
    <source>
        <dbReference type="ARBA" id="ARBA00023125"/>
    </source>
</evidence>
<evidence type="ECO:0000313" key="3">
    <source>
        <dbReference type="EMBL" id="OSQ36424.1"/>
    </source>
</evidence>
<keyword evidence="1" id="KW-0238">DNA-binding</keyword>